<dbReference type="InterPro" id="IPR001789">
    <property type="entry name" value="Sig_transdc_resp-reg_receiver"/>
</dbReference>
<dbReference type="Gene3D" id="3.40.50.2300">
    <property type="match status" value="1"/>
</dbReference>
<organism evidence="4 5">
    <name type="scientific">Engelhardtia mirabilis</name>
    <dbReference type="NCBI Taxonomy" id="2528011"/>
    <lineage>
        <taxon>Bacteria</taxon>
        <taxon>Pseudomonadati</taxon>
        <taxon>Planctomycetota</taxon>
        <taxon>Planctomycetia</taxon>
        <taxon>Planctomycetia incertae sedis</taxon>
        <taxon>Engelhardtia</taxon>
    </lineage>
</organism>
<dbReference type="Pfam" id="PF00072">
    <property type="entry name" value="Response_reg"/>
    <property type="match status" value="1"/>
</dbReference>
<feature type="modified residue" description="4-aspartylphosphate" evidence="2">
    <location>
        <position position="54"/>
    </location>
</feature>
<sequence length="118" mass="12932">MKVLLIDDSSLMRKMIVRALRQADLGVDETFEAANGEEGLAALKAHSPELVLCDWNMPVMGGLEFVKHACEFSKIPIIMLTTESVGEKEAEARKAGARGYVTKPFTPEKLGDAIREVV</sequence>
<dbReference type="AlphaFoldDB" id="A0A518BSD0"/>
<evidence type="ECO:0000256" key="1">
    <source>
        <dbReference type="ARBA" id="ARBA00022553"/>
    </source>
</evidence>
<dbReference type="SUPFAM" id="SSF52172">
    <property type="entry name" value="CheY-like"/>
    <property type="match status" value="1"/>
</dbReference>
<evidence type="ECO:0000313" key="5">
    <source>
        <dbReference type="Proteomes" id="UP000316921"/>
    </source>
</evidence>
<gene>
    <name evidence="4" type="ORF">Pla133_49990</name>
</gene>
<dbReference type="PANTHER" id="PTHR44591:SF25">
    <property type="entry name" value="CHEMOTAXIS TWO-COMPONENT RESPONSE REGULATOR"/>
    <property type="match status" value="1"/>
</dbReference>
<evidence type="ECO:0000256" key="2">
    <source>
        <dbReference type="PROSITE-ProRule" id="PRU00169"/>
    </source>
</evidence>
<dbReference type="PROSITE" id="PS50110">
    <property type="entry name" value="RESPONSE_REGULATORY"/>
    <property type="match status" value="1"/>
</dbReference>
<dbReference type="KEGG" id="pbap:Pla133_49990"/>
<evidence type="ECO:0000313" key="4">
    <source>
        <dbReference type="EMBL" id="QDU69876.1"/>
    </source>
</evidence>
<dbReference type="Proteomes" id="UP000316921">
    <property type="component" value="Chromosome"/>
</dbReference>
<dbReference type="InterPro" id="IPR011006">
    <property type="entry name" value="CheY-like_superfamily"/>
</dbReference>
<dbReference type="InterPro" id="IPR050595">
    <property type="entry name" value="Bact_response_regulator"/>
</dbReference>
<protein>
    <recommendedName>
        <fullName evidence="3">Response regulatory domain-containing protein</fullName>
    </recommendedName>
</protein>
<keyword evidence="5" id="KW-1185">Reference proteome</keyword>
<dbReference type="RefSeq" id="WP_145070181.1">
    <property type="nucleotide sequence ID" value="NZ_CP036287.1"/>
</dbReference>
<dbReference type="EMBL" id="CP036287">
    <property type="protein sequence ID" value="QDU69876.1"/>
    <property type="molecule type" value="Genomic_DNA"/>
</dbReference>
<dbReference type="GO" id="GO:0000160">
    <property type="term" value="P:phosphorelay signal transduction system"/>
    <property type="evidence" value="ECO:0007669"/>
    <property type="project" value="InterPro"/>
</dbReference>
<evidence type="ECO:0000259" key="3">
    <source>
        <dbReference type="PROSITE" id="PS50110"/>
    </source>
</evidence>
<name>A0A518BSD0_9BACT</name>
<reference evidence="4 5" key="1">
    <citation type="submission" date="2019-02" db="EMBL/GenBank/DDBJ databases">
        <title>Deep-cultivation of Planctomycetes and their phenomic and genomic characterization uncovers novel biology.</title>
        <authorList>
            <person name="Wiegand S."/>
            <person name="Jogler M."/>
            <person name="Boedeker C."/>
            <person name="Pinto D."/>
            <person name="Vollmers J."/>
            <person name="Rivas-Marin E."/>
            <person name="Kohn T."/>
            <person name="Peeters S.H."/>
            <person name="Heuer A."/>
            <person name="Rast P."/>
            <person name="Oberbeckmann S."/>
            <person name="Bunk B."/>
            <person name="Jeske O."/>
            <person name="Meyerdierks A."/>
            <person name="Storesund J.E."/>
            <person name="Kallscheuer N."/>
            <person name="Luecker S."/>
            <person name="Lage O.M."/>
            <person name="Pohl T."/>
            <person name="Merkel B.J."/>
            <person name="Hornburger P."/>
            <person name="Mueller R.-W."/>
            <person name="Bruemmer F."/>
            <person name="Labrenz M."/>
            <person name="Spormann A.M."/>
            <person name="Op den Camp H."/>
            <person name="Overmann J."/>
            <person name="Amann R."/>
            <person name="Jetten M.S.M."/>
            <person name="Mascher T."/>
            <person name="Medema M.H."/>
            <person name="Devos D.P."/>
            <person name="Kaster A.-K."/>
            <person name="Ovreas L."/>
            <person name="Rohde M."/>
            <person name="Galperin M.Y."/>
            <person name="Jogler C."/>
        </authorList>
    </citation>
    <scope>NUCLEOTIDE SEQUENCE [LARGE SCALE GENOMIC DNA]</scope>
    <source>
        <strain evidence="4 5">Pla133</strain>
    </source>
</reference>
<feature type="domain" description="Response regulatory" evidence="3">
    <location>
        <begin position="2"/>
        <end position="118"/>
    </location>
</feature>
<dbReference type="PANTHER" id="PTHR44591">
    <property type="entry name" value="STRESS RESPONSE REGULATOR PROTEIN 1"/>
    <property type="match status" value="1"/>
</dbReference>
<dbReference type="SMART" id="SM00448">
    <property type="entry name" value="REC"/>
    <property type="match status" value="1"/>
</dbReference>
<proteinExistence type="predicted"/>
<accession>A0A518BSD0</accession>
<keyword evidence="1 2" id="KW-0597">Phosphoprotein</keyword>